<proteinExistence type="predicted"/>
<evidence type="ECO:0000313" key="2">
    <source>
        <dbReference type="EMBL" id="GCD64345.1"/>
    </source>
</evidence>
<dbReference type="EMBL" id="BDEV01000198">
    <property type="protein sequence ID" value="GCD64345.1"/>
    <property type="molecule type" value="Genomic_DNA"/>
</dbReference>
<feature type="domain" description="HNH nuclease" evidence="1">
    <location>
        <begin position="90"/>
        <end position="146"/>
    </location>
</feature>
<dbReference type="Gene3D" id="1.10.30.50">
    <property type="match status" value="1"/>
</dbReference>
<accession>A0A401X8W9</accession>
<comment type="caution">
    <text evidence="2">The sequence shown here is derived from an EMBL/GenBank/DDBJ whole genome shotgun (WGS) entry which is preliminary data.</text>
</comment>
<dbReference type="AlphaFoldDB" id="A0A401X8W9"/>
<organism evidence="2 3">
    <name type="scientific">Acetobacter pasteurianus NBRC 3278</name>
    <dbReference type="NCBI Taxonomy" id="1226660"/>
    <lineage>
        <taxon>Bacteria</taxon>
        <taxon>Pseudomonadati</taxon>
        <taxon>Pseudomonadota</taxon>
        <taxon>Alphaproteobacteria</taxon>
        <taxon>Acetobacterales</taxon>
        <taxon>Acetobacteraceae</taxon>
        <taxon>Acetobacter</taxon>
    </lineage>
</organism>
<dbReference type="GO" id="GO:0008270">
    <property type="term" value="F:zinc ion binding"/>
    <property type="evidence" value="ECO:0007669"/>
    <property type="project" value="InterPro"/>
</dbReference>
<dbReference type="InterPro" id="IPR002711">
    <property type="entry name" value="HNH"/>
</dbReference>
<dbReference type="PANTHER" id="PTHR33877:SF1">
    <property type="entry name" value="TYPE IV METHYL-DIRECTED RESTRICTION ENZYME ECOKMCRA"/>
    <property type="match status" value="1"/>
</dbReference>
<protein>
    <recommendedName>
        <fullName evidence="1">HNH nuclease domain-containing protein</fullName>
    </recommendedName>
</protein>
<evidence type="ECO:0000259" key="1">
    <source>
        <dbReference type="SMART" id="SM00507"/>
    </source>
</evidence>
<dbReference type="SMART" id="SM00507">
    <property type="entry name" value="HNHc"/>
    <property type="match status" value="1"/>
</dbReference>
<dbReference type="PANTHER" id="PTHR33877">
    <property type="entry name" value="SLL1193 PROTEIN"/>
    <property type="match status" value="1"/>
</dbReference>
<dbReference type="InterPro" id="IPR052892">
    <property type="entry name" value="NA-targeting_endonuclease"/>
</dbReference>
<dbReference type="InterPro" id="IPR003615">
    <property type="entry name" value="HNH_nuc"/>
</dbReference>
<dbReference type="CDD" id="cd00085">
    <property type="entry name" value="HNHc"/>
    <property type="match status" value="1"/>
</dbReference>
<dbReference type="GO" id="GO:0004519">
    <property type="term" value="F:endonuclease activity"/>
    <property type="evidence" value="ECO:0007669"/>
    <property type="project" value="InterPro"/>
</dbReference>
<dbReference type="RefSeq" id="WP_124297973.1">
    <property type="nucleotide sequence ID" value="NZ_BDEV01000198.1"/>
</dbReference>
<keyword evidence="3" id="KW-1185">Reference proteome</keyword>
<name>A0A401X8W9_ACEPA</name>
<evidence type="ECO:0000313" key="3">
    <source>
        <dbReference type="Proteomes" id="UP000287385"/>
    </source>
</evidence>
<dbReference type="GO" id="GO:0003676">
    <property type="term" value="F:nucleic acid binding"/>
    <property type="evidence" value="ECO:0007669"/>
    <property type="project" value="InterPro"/>
</dbReference>
<gene>
    <name evidence="2" type="ORF">NBRC3278_3438</name>
</gene>
<sequence>MANHAITPVYNDLKLISSRDLGKEASARRQWKALHALLESGEEDCSHLSQDFRTSLNYDVDYALFDQRIRIPSQRRVFSNKQTGVSFTHEFRLWIHKMQKGLCGYCGKRLRLHDDCCASVDHMDPRSRGGADIPPNLLLACWECNSGKRHKTVEEFRHMIMTKQSPAYGLITRRQIADLQAAGIDMQMPKWHIFAFEFLAWAHVNSEAVTLGEVN</sequence>
<dbReference type="Proteomes" id="UP000287385">
    <property type="component" value="Unassembled WGS sequence"/>
</dbReference>
<reference evidence="2 3" key="1">
    <citation type="submission" date="2016-06" db="EMBL/GenBank/DDBJ databases">
        <title>Acetobacter pasteurianus NBRC 3278 whole genome sequencing project.</title>
        <authorList>
            <person name="Matsutani M."/>
            <person name="Shiwa Y."/>
            <person name="Okamoto-Kainuma A."/>
            <person name="Ishikawa M."/>
            <person name="Koizumi Y."/>
            <person name="Yoshikawa H."/>
            <person name="Yakushi T."/>
            <person name="Matsushita K."/>
        </authorList>
    </citation>
    <scope>NUCLEOTIDE SEQUENCE [LARGE SCALE GENOMIC DNA]</scope>
    <source>
        <strain evidence="2 3">NBRC 3278</strain>
    </source>
</reference>
<dbReference type="Pfam" id="PF01844">
    <property type="entry name" value="HNH"/>
    <property type="match status" value="1"/>
</dbReference>